<comment type="caution">
    <text evidence="1">The sequence shown here is derived from an EMBL/GenBank/DDBJ whole genome shotgun (WGS) entry which is preliminary data.</text>
</comment>
<accession>C9LH01</accession>
<proteinExistence type="predicted"/>
<dbReference type="AlphaFoldDB" id="C9LH01"/>
<sequence>MYKADALIKEHGRVGVGIERHDLAMCGHGAAIRFCFFHKPAEKGELALVAFLQKTFGVPLYADDAFLLVAFDGFYDAVGRISRRAEAFSGIGHCLVVHGVNRKAFAEQASDDGTRFGRHIVRWYAARHFLVVFEERRRFGHSCAQILVHCSAERYGQRLNASAYAQHRDLPIIGEANQKQFVAVSFRIDFAQARNRVFPKIERVYIGTAGEHQAIDAVEHRKQQQKVVRRRNNQRNAPRRFDAGVIAFGELAAIFSKIARNAYDWACGMVRKMVRDREIISFNIEIHSPQYIME</sequence>
<protein>
    <submittedName>
        <fullName evidence="1">Uncharacterized protein</fullName>
    </submittedName>
</protein>
<dbReference type="Proteomes" id="UP000003460">
    <property type="component" value="Unassembled WGS sequence"/>
</dbReference>
<name>C9LH01_9BACT</name>
<dbReference type="HOGENOM" id="CLU_946145_0_0_10"/>
<reference evidence="1" key="1">
    <citation type="submission" date="2009-09" db="EMBL/GenBank/DDBJ databases">
        <authorList>
            <person name="Weinstock G."/>
            <person name="Sodergren E."/>
            <person name="Clifton S."/>
            <person name="Fulton L."/>
            <person name="Fulton B."/>
            <person name="Courtney L."/>
            <person name="Fronick C."/>
            <person name="Harrison M."/>
            <person name="Strong C."/>
            <person name="Farmer C."/>
            <person name="Delahaunty K."/>
            <person name="Markovic C."/>
            <person name="Hall O."/>
            <person name="Minx P."/>
            <person name="Tomlinson C."/>
            <person name="Mitreva M."/>
            <person name="Nelson J."/>
            <person name="Hou S."/>
            <person name="Wollam A."/>
            <person name="Pepin K.H."/>
            <person name="Johnson M."/>
            <person name="Bhonagiri V."/>
            <person name="Nash W.E."/>
            <person name="Warren W."/>
            <person name="Chinwalla A."/>
            <person name="Mardis E.R."/>
            <person name="Wilson R.K."/>
        </authorList>
    </citation>
    <scope>NUCLEOTIDE SEQUENCE [LARGE SCALE GENOMIC DNA]</scope>
    <source>
        <strain evidence="1">ATCC 51259</strain>
    </source>
</reference>
<keyword evidence="2" id="KW-1185">Reference proteome</keyword>
<evidence type="ECO:0000313" key="1">
    <source>
        <dbReference type="EMBL" id="EEX71959.1"/>
    </source>
</evidence>
<gene>
    <name evidence="1" type="ORF">GCWU000325_01502</name>
</gene>
<organism evidence="1 2">
    <name type="scientific">Alloprevotella tannerae ATCC 51259</name>
    <dbReference type="NCBI Taxonomy" id="626522"/>
    <lineage>
        <taxon>Bacteria</taxon>
        <taxon>Pseudomonadati</taxon>
        <taxon>Bacteroidota</taxon>
        <taxon>Bacteroidia</taxon>
        <taxon>Bacteroidales</taxon>
        <taxon>Prevotellaceae</taxon>
        <taxon>Alloprevotella</taxon>
    </lineage>
</organism>
<evidence type="ECO:0000313" key="2">
    <source>
        <dbReference type="Proteomes" id="UP000003460"/>
    </source>
</evidence>
<dbReference type="EMBL" id="ACIJ02000018">
    <property type="protein sequence ID" value="EEX71959.1"/>
    <property type="molecule type" value="Genomic_DNA"/>
</dbReference>